<gene>
    <name evidence="2" type="ORF">DSOL_3775</name>
</gene>
<feature type="region of interest" description="Disordered" evidence="1">
    <location>
        <begin position="145"/>
        <end position="167"/>
    </location>
</feature>
<dbReference type="AlphaFoldDB" id="A0A1Q8QNQ7"/>
<dbReference type="STRING" id="1888891.DSOL_3775"/>
<sequence>MAFITISLNIGVITLFGHWQTHSEYQQLLIQNVLLFYQLDKPRVTRLAKALSKLYILDLDGLKPILQPYYSNTGAPAKHQPEIFRSFVLMSELKYHGISDWVDTLKSDALLCSMIGVSPDDVPEVGNHYDFIDRFWLGENPNARDSLHPFKRKPRKKLGKNQKQPPRHPGIIQKFVDLALQGKTFELRPERLLQQIFAKVAVEPSAKAGLLGDTQKLGISGDGTCINTGGSPYGIRVCDCKSKGLFSCDCHRRFSDPDARHGWDSYHEVWFYGHCGYFLSVYNPILKADLPLYLRLVEAQRHDGVSAIVALAEARKLYPHFKFDRFIGDGAHDNYPTYELLNAWDTKAVIPLNSTNKGHFKFPPPVKVNEFGVPICLEGLPMINHGFMKDRCRNKWRCPLAMGKINHCSHKDQCSPSPYGRTVYTKPEWDQRLFTAIPRGSKEWKTEMKKRTSSERVNKRILEDYNLEESHTRGKKRLSWWVMIHSTNIHLDVRLKLSNFSLLAILDDLMTKVA</sequence>
<dbReference type="EMBL" id="MLBF01000037">
    <property type="protein sequence ID" value="OLN28964.1"/>
    <property type="molecule type" value="Genomic_DNA"/>
</dbReference>
<reference evidence="2 3" key="1">
    <citation type="submission" date="2016-09" db="EMBL/GenBank/DDBJ databases">
        <title>Complete genome of Desulfosporosinus sp. OL.</title>
        <authorList>
            <person name="Mardanov A."/>
            <person name="Beletsky A."/>
            <person name="Panova A."/>
            <person name="Karnachuk O."/>
            <person name="Ravin N."/>
        </authorList>
    </citation>
    <scope>NUCLEOTIDE SEQUENCE [LARGE SCALE GENOMIC DNA]</scope>
    <source>
        <strain evidence="2 3">OL</strain>
    </source>
</reference>
<feature type="compositionally biased region" description="Basic residues" evidence="1">
    <location>
        <begin position="149"/>
        <end position="160"/>
    </location>
</feature>
<evidence type="ECO:0000313" key="3">
    <source>
        <dbReference type="Proteomes" id="UP000186102"/>
    </source>
</evidence>
<comment type="caution">
    <text evidence="2">The sequence shown here is derived from an EMBL/GenBank/DDBJ whole genome shotgun (WGS) entry which is preliminary data.</text>
</comment>
<evidence type="ECO:0000256" key="1">
    <source>
        <dbReference type="SAM" id="MobiDB-lite"/>
    </source>
</evidence>
<name>A0A1Q8QNQ7_9FIRM</name>
<dbReference type="RefSeq" id="WP_207649645.1">
    <property type="nucleotide sequence ID" value="NZ_MLBF01000037.1"/>
</dbReference>
<proteinExistence type="predicted"/>
<protein>
    <submittedName>
        <fullName evidence="2">Uncharacterized protein</fullName>
    </submittedName>
</protein>
<keyword evidence="3" id="KW-1185">Reference proteome</keyword>
<accession>A0A1Q8QNQ7</accession>
<evidence type="ECO:0000313" key="2">
    <source>
        <dbReference type="EMBL" id="OLN28964.1"/>
    </source>
</evidence>
<dbReference type="Proteomes" id="UP000186102">
    <property type="component" value="Unassembled WGS sequence"/>
</dbReference>
<organism evidence="2 3">
    <name type="scientific">Desulfosporosinus metallidurans</name>
    <dbReference type="NCBI Taxonomy" id="1888891"/>
    <lineage>
        <taxon>Bacteria</taxon>
        <taxon>Bacillati</taxon>
        <taxon>Bacillota</taxon>
        <taxon>Clostridia</taxon>
        <taxon>Eubacteriales</taxon>
        <taxon>Desulfitobacteriaceae</taxon>
        <taxon>Desulfosporosinus</taxon>
    </lineage>
</organism>